<protein>
    <submittedName>
        <fullName evidence="1">Uncharacterized protein</fullName>
    </submittedName>
</protein>
<dbReference type="AlphaFoldDB" id="A0A5A9P3U6"/>
<dbReference type="EMBL" id="SOYY01000009">
    <property type="protein sequence ID" value="KAA0716600.1"/>
    <property type="molecule type" value="Genomic_DNA"/>
</dbReference>
<keyword evidence="2" id="KW-1185">Reference proteome</keyword>
<evidence type="ECO:0000313" key="2">
    <source>
        <dbReference type="Proteomes" id="UP000324632"/>
    </source>
</evidence>
<organism evidence="1 2">
    <name type="scientific">Triplophysa tibetana</name>
    <dbReference type="NCBI Taxonomy" id="1572043"/>
    <lineage>
        <taxon>Eukaryota</taxon>
        <taxon>Metazoa</taxon>
        <taxon>Chordata</taxon>
        <taxon>Craniata</taxon>
        <taxon>Vertebrata</taxon>
        <taxon>Euteleostomi</taxon>
        <taxon>Actinopterygii</taxon>
        <taxon>Neopterygii</taxon>
        <taxon>Teleostei</taxon>
        <taxon>Ostariophysi</taxon>
        <taxon>Cypriniformes</taxon>
        <taxon>Nemacheilidae</taxon>
        <taxon>Triplophysa</taxon>
    </lineage>
</organism>
<proteinExistence type="predicted"/>
<name>A0A5A9P3U6_9TELE</name>
<dbReference type="PANTHER" id="PTHR31025">
    <property type="entry name" value="SI:CH211-196P9.1-RELATED"/>
    <property type="match status" value="1"/>
</dbReference>
<dbReference type="Proteomes" id="UP000324632">
    <property type="component" value="Chromosome 9"/>
</dbReference>
<sequence length="240" mass="26920">MLLRVIISEMDIRKVTLDNVPDTVHGLKEDKATLEVLISPPDTVSDSSLLPLSQSPSTSTLASSVVLPVSQSPSISTLVSSSFSQLKQSRLHPWPTVFTIPTFSYNVELRLKHGNEAYIKDGTLLKISCDMQTEILDKLAEAMFAYKAKPNKEEIKSVAIALLEKQPCQKEGDPQLGGKDQKTLEHKRELMCQEMKNRNPNKSFTNGAMSSTYALRRQEIIQKEPPVSEMKKKWPALFYE</sequence>
<comment type="caution">
    <text evidence="1">The sequence shown here is derived from an EMBL/GenBank/DDBJ whole genome shotgun (WGS) entry which is preliminary data.</text>
</comment>
<accession>A0A5A9P3U6</accession>
<gene>
    <name evidence="1" type="ORF">E1301_Tti019192</name>
</gene>
<evidence type="ECO:0000313" key="1">
    <source>
        <dbReference type="EMBL" id="KAA0716600.1"/>
    </source>
</evidence>
<reference evidence="1 2" key="1">
    <citation type="journal article" date="2019" name="Mol. Ecol. Resour.">
        <title>Chromosome-level genome assembly of Triplophysa tibetana, a fish adapted to the harsh high-altitude environment of the Tibetan Plateau.</title>
        <authorList>
            <person name="Yang X."/>
            <person name="Liu H."/>
            <person name="Ma Z."/>
            <person name="Zou Y."/>
            <person name="Zou M."/>
            <person name="Mao Y."/>
            <person name="Li X."/>
            <person name="Wang H."/>
            <person name="Chen T."/>
            <person name="Wang W."/>
            <person name="Yang R."/>
        </authorList>
    </citation>
    <scope>NUCLEOTIDE SEQUENCE [LARGE SCALE GENOMIC DNA]</scope>
    <source>
        <strain evidence="1">TTIB1903HZAU</strain>
        <tissue evidence="1">Muscle</tissue>
    </source>
</reference>
<dbReference type="PANTHER" id="PTHR31025:SF25">
    <property type="entry name" value="ZINC FINGER (C2H2)-60"/>
    <property type="match status" value="1"/>
</dbReference>